<sequence>MSTTSLTLLDRLRHPSQPDAWDRFVRLYTPLLLRWAALQGFQDADAEDLAQTVLVKLVRVLPTYEKRDGQTFRGWLFTICRNECRDFRAVRATRPLPTADGLATVAERQPITEVTEAEYRRRLVQRALELVRADFTPAVWDAFIRYVIDRRPAAEVARELGTTANAVYLARHRVLTRVRQELAGLID</sequence>
<dbReference type="InterPro" id="IPR014284">
    <property type="entry name" value="RNA_pol_sigma-70_dom"/>
</dbReference>
<reference evidence="7" key="1">
    <citation type="submission" date="2020-05" db="EMBL/GenBank/DDBJ databases">
        <title>Frigoriglobus tundricola gen. nov., sp. nov., a psychrotolerant cellulolytic planctomycete of the family Gemmataceae with two divergent copies of 16S rRNA gene.</title>
        <authorList>
            <person name="Kulichevskaya I.S."/>
            <person name="Ivanova A.A."/>
            <person name="Naumoff D.G."/>
            <person name="Beletsky A.V."/>
            <person name="Rijpstra W.I.C."/>
            <person name="Sinninghe Damste J.S."/>
            <person name="Mardanov A.V."/>
            <person name="Ravin N.V."/>
            <person name="Dedysh S.N."/>
        </authorList>
    </citation>
    <scope>NUCLEOTIDE SEQUENCE [LARGE SCALE GENOMIC DNA]</scope>
    <source>
        <strain evidence="7">PL17</strain>
    </source>
</reference>
<evidence type="ECO:0000256" key="3">
    <source>
        <dbReference type="ARBA" id="ARBA00023125"/>
    </source>
</evidence>
<dbReference type="Pfam" id="PF04542">
    <property type="entry name" value="Sigma70_r2"/>
    <property type="match status" value="1"/>
</dbReference>
<keyword evidence="7" id="KW-1185">Reference proteome</keyword>
<proteinExistence type="predicted"/>
<dbReference type="PANTHER" id="PTHR43133:SF8">
    <property type="entry name" value="RNA POLYMERASE SIGMA FACTOR HI_1459-RELATED"/>
    <property type="match status" value="1"/>
</dbReference>
<dbReference type="Gene3D" id="1.10.1740.10">
    <property type="match status" value="1"/>
</dbReference>
<keyword evidence="2" id="KW-0731">Sigma factor</keyword>
<dbReference type="RefSeq" id="WP_171475452.1">
    <property type="nucleotide sequence ID" value="NZ_CP053452.2"/>
</dbReference>
<keyword evidence="3" id="KW-0238">DNA-binding</keyword>
<name>A0A6M5Z3T7_9BACT</name>
<dbReference type="InterPro" id="IPR039425">
    <property type="entry name" value="RNA_pol_sigma-70-like"/>
</dbReference>
<dbReference type="KEGG" id="ftj:FTUN_8404"/>
<dbReference type="AlphaFoldDB" id="A0A6M5Z3T7"/>
<organism evidence="6 7">
    <name type="scientific">Frigoriglobus tundricola</name>
    <dbReference type="NCBI Taxonomy" id="2774151"/>
    <lineage>
        <taxon>Bacteria</taxon>
        <taxon>Pseudomonadati</taxon>
        <taxon>Planctomycetota</taxon>
        <taxon>Planctomycetia</taxon>
        <taxon>Gemmatales</taxon>
        <taxon>Gemmataceae</taxon>
        <taxon>Frigoriglobus</taxon>
    </lineage>
</organism>
<keyword evidence="4" id="KW-0804">Transcription</keyword>
<feature type="domain" description="RNA polymerase sigma-70 region 2" evidence="5">
    <location>
        <begin position="25"/>
        <end position="88"/>
    </location>
</feature>
<dbReference type="PANTHER" id="PTHR43133">
    <property type="entry name" value="RNA POLYMERASE ECF-TYPE SIGMA FACTO"/>
    <property type="match status" value="1"/>
</dbReference>
<evidence type="ECO:0000313" key="7">
    <source>
        <dbReference type="Proteomes" id="UP000503447"/>
    </source>
</evidence>
<evidence type="ECO:0000313" key="6">
    <source>
        <dbReference type="EMBL" id="QJX00766.1"/>
    </source>
</evidence>
<dbReference type="EMBL" id="CP053452">
    <property type="protein sequence ID" value="QJX00766.1"/>
    <property type="molecule type" value="Genomic_DNA"/>
</dbReference>
<accession>A0A6M5Z3T7</accession>
<dbReference type="SUPFAM" id="SSF88946">
    <property type="entry name" value="Sigma2 domain of RNA polymerase sigma factors"/>
    <property type="match status" value="1"/>
</dbReference>
<evidence type="ECO:0000259" key="5">
    <source>
        <dbReference type="Pfam" id="PF04542"/>
    </source>
</evidence>
<dbReference type="InterPro" id="IPR007627">
    <property type="entry name" value="RNA_pol_sigma70_r2"/>
</dbReference>
<evidence type="ECO:0000256" key="1">
    <source>
        <dbReference type="ARBA" id="ARBA00023015"/>
    </source>
</evidence>
<gene>
    <name evidence="6" type="ORF">FTUN_8404</name>
</gene>
<keyword evidence="1" id="KW-0805">Transcription regulation</keyword>
<dbReference type="Proteomes" id="UP000503447">
    <property type="component" value="Chromosome"/>
</dbReference>
<dbReference type="GO" id="GO:0003677">
    <property type="term" value="F:DNA binding"/>
    <property type="evidence" value="ECO:0007669"/>
    <property type="project" value="UniProtKB-KW"/>
</dbReference>
<dbReference type="GO" id="GO:0006352">
    <property type="term" value="P:DNA-templated transcription initiation"/>
    <property type="evidence" value="ECO:0007669"/>
    <property type="project" value="InterPro"/>
</dbReference>
<protein>
    <submittedName>
        <fullName evidence="6">Transcriptional control</fullName>
    </submittedName>
</protein>
<dbReference type="InterPro" id="IPR013325">
    <property type="entry name" value="RNA_pol_sigma_r2"/>
</dbReference>
<evidence type="ECO:0000256" key="4">
    <source>
        <dbReference type="ARBA" id="ARBA00023163"/>
    </source>
</evidence>
<dbReference type="GO" id="GO:0016987">
    <property type="term" value="F:sigma factor activity"/>
    <property type="evidence" value="ECO:0007669"/>
    <property type="project" value="UniProtKB-KW"/>
</dbReference>
<evidence type="ECO:0000256" key="2">
    <source>
        <dbReference type="ARBA" id="ARBA00023082"/>
    </source>
</evidence>
<dbReference type="NCBIfam" id="TIGR02937">
    <property type="entry name" value="sigma70-ECF"/>
    <property type="match status" value="1"/>
</dbReference>